<dbReference type="SUPFAM" id="SSF47473">
    <property type="entry name" value="EF-hand"/>
    <property type="match status" value="1"/>
</dbReference>
<dbReference type="InterPro" id="IPR011992">
    <property type="entry name" value="EF-hand-dom_pair"/>
</dbReference>
<comment type="caution">
    <text evidence="4">The sequence shown here is derived from an EMBL/GenBank/DDBJ whole genome shotgun (WGS) entry which is preliminary data.</text>
</comment>
<protein>
    <recommendedName>
        <fullName evidence="3">EF-hand domain-containing protein</fullName>
    </recommendedName>
</protein>
<sequence length="86" mass="9697">MIRRAERRWKNADTDGDGSLSEDEFRDFIHPEESQRAGGVAVIEAMDDTDKNGEVSLEEYMEHLNKVSDLVGLGQYLLELSVSPQV</sequence>
<gene>
    <name evidence="4" type="ORF">JTE90_017007</name>
</gene>
<dbReference type="SMART" id="SM00054">
    <property type="entry name" value="EFh"/>
    <property type="match status" value="2"/>
</dbReference>
<dbReference type="InterPro" id="IPR002048">
    <property type="entry name" value="EF_hand_dom"/>
</dbReference>
<dbReference type="InterPro" id="IPR018247">
    <property type="entry name" value="EF_Hand_1_Ca_BS"/>
</dbReference>
<keyword evidence="1" id="KW-0106">Calcium</keyword>
<feature type="region of interest" description="Disordered" evidence="2">
    <location>
        <begin position="1"/>
        <end position="23"/>
    </location>
</feature>
<evidence type="ECO:0000259" key="3">
    <source>
        <dbReference type="PROSITE" id="PS50222"/>
    </source>
</evidence>
<dbReference type="EMBL" id="JAFNEN010000503">
    <property type="protein sequence ID" value="KAG8181649.1"/>
    <property type="molecule type" value="Genomic_DNA"/>
</dbReference>
<dbReference type="Proteomes" id="UP000827092">
    <property type="component" value="Unassembled WGS sequence"/>
</dbReference>
<dbReference type="PROSITE" id="PS50222">
    <property type="entry name" value="EF_HAND_2"/>
    <property type="match status" value="1"/>
</dbReference>
<accession>A0AAV6UCB2</accession>
<evidence type="ECO:0000313" key="4">
    <source>
        <dbReference type="EMBL" id="KAG8181649.1"/>
    </source>
</evidence>
<evidence type="ECO:0000256" key="1">
    <source>
        <dbReference type="ARBA" id="ARBA00022837"/>
    </source>
</evidence>
<dbReference type="GO" id="GO:0005783">
    <property type="term" value="C:endoplasmic reticulum"/>
    <property type="evidence" value="ECO:0007669"/>
    <property type="project" value="TreeGrafter"/>
</dbReference>
<proteinExistence type="predicted"/>
<dbReference type="GO" id="GO:0005509">
    <property type="term" value="F:calcium ion binding"/>
    <property type="evidence" value="ECO:0007669"/>
    <property type="project" value="InterPro"/>
</dbReference>
<feature type="domain" description="EF-hand" evidence="3">
    <location>
        <begin position="1"/>
        <end position="35"/>
    </location>
</feature>
<evidence type="ECO:0000313" key="5">
    <source>
        <dbReference type="Proteomes" id="UP000827092"/>
    </source>
</evidence>
<dbReference type="PROSITE" id="PS00018">
    <property type="entry name" value="EF_HAND_1"/>
    <property type="match status" value="2"/>
</dbReference>
<keyword evidence="5" id="KW-1185">Reference proteome</keyword>
<dbReference type="PANTHER" id="PTHR10827">
    <property type="entry name" value="RETICULOCALBIN"/>
    <property type="match status" value="1"/>
</dbReference>
<dbReference type="PANTHER" id="PTHR10827:SF52">
    <property type="entry name" value="IP16409P"/>
    <property type="match status" value="1"/>
</dbReference>
<evidence type="ECO:0000256" key="2">
    <source>
        <dbReference type="SAM" id="MobiDB-lite"/>
    </source>
</evidence>
<dbReference type="Pfam" id="PF13499">
    <property type="entry name" value="EF-hand_7"/>
    <property type="match status" value="1"/>
</dbReference>
<organism evidence="4 5">
    <name type="scientific">Oedothorax gibbosus</name>
    <dbReference type="NCBI Taxonomy" id="931172"/>
    <lineage>
        <taxon>Eukaryota</taxon>
        <taxon>Metazoa</taxon>
        <taxon>Ecdysozoa</taxon>
        <taxon>Arthropoda</taxon>
        <taxon>Chelicerata</taxon>
        <taxon>Arachnida</taxon>
        <taxon>Araneae</taxon>
        <taxon>Araneomorphae</taxon>
        <taxon>Entelegynae</taxon>
        <taxon>Araneoidea</taxon>
        <taxon>Linyphiidae</taxon>
        <taxon>Erigoninae</taxon>
        <taxon>Oedothorax</taxon>
    </lineage>
</organism>
<dbReference type="AlphaFoldDB" id="A0AAV6UCB2"/>
<reference evidence="4 5" key="1">
    <citation type="journal article" date="2022" name="Nat. Ecol. Evol.">
        <title>A masculinizing supergene underlies an exaggerated male reproductive morph in a spider.</title>
        <authorList>
            <person name="Hendrickx F."/>
            <person name="De Corte Z."/>
            <person name="Sonet G."/>
            <person name="Van Belleghem S.M."/>
            <person name="Kostlbacher S."/>
            <person name="Vangestel C."/>
        </authorList>
    </citation>
    <scope>NUCLEOTIDE SEQUENCE [LARGE SCALE GENOMIC DNA]</scope>
    <source>
        <strain evidence="4">W744_W776</strain>
    </source>
</reference>
<name>A0AAV6UCB2_9ARAC</name>
<dbReference type="Gene3D" id="1.10.238.10">
    <property type="entry name" value="EF-hand"/>
    <property type="match status" value="1"/>
</dbReference>
<feature type="compositionally biased region" description="Acidic residues" evidence="2">
    <location>
        <begin position="14"/>
        <end position="23"/>
    </location>
</feature>